<organism evidence="3 4">
    <name type="scientific">Nocardioides massiliensis</name>
    <dbReference type="NCBI Taxonomy" id="1325935"/>
    <lineage>
        <taxon>Bacteria</taxon>
        <taxon>Bacillati</taxon>
        <taxon>Actinomycetota</taxon>
        <taxon>Actinomycetes</taxon>
        <taxon>Propionibacteriales</taxon>
        <taxon>Nocardioidaceae</taxon>
        <taxon>Nocardioides</taxon>
    </lineage>
</organism>
<dbReference type="PROSITE" id="PS00571">
    <property type="entry name" value="AMIDASES"/>
    <property type="match status" value="1"/>
</dbReference>
<evidence type="ECO:0000313" key="3">
    <source>
        <dbReference type="EMBL" id="MDP9820529.1"/>
    </source>
</evidence>
<dbReference type="GO" id="GO:0004040">
    <property type="term" value="F:amidase activity"/>
    <property type="evidence" value="ECO:0007669"/>
    <property type="project" value="UniProtKB-EC"/>
</dbReference>
<evidence type="ECO:0000259" key="2">
    <source>
        <dbReference type="Pfam" id="PF01425"/>
    </source>
</evidence>
<dbReference type="Gene3D" id="3.90.1300.10">
    <property type="entry name" value="Amidase signature (AS) domain"/>
    <property type="match status" value="1"/>
</dbReference>
<accession>A0ABT9NJW2</accession>
<dbReference type="RefSeq" id="WP_306824742.1">
    <property type="nucleotide sequence ID" value="NZ_JAUSQM010000001.1"/>
</dbReference>
<name>A0ABT9NJW2_9ACTN</name>
<gene>
    <name evidence="3" type="ORF">J2S59_000338</name>
</gene>
<comment type="similarity">
    <text evidence="1">Belongs to the amidase family.</text>
</comment>
<sequence length="463" mass="48422">MPLPDDATALVEQVAGGERTAAAVLELSLDRIAQHDPALRAFSVVLADEARAEAAARDAELARGRARGPLHGVPVAVKEELDVAGCVTTFGGRGNRTSAAEDGEVVRRLRAAGAVIVGKTQMPEFGQWPFTESVAYGHTRNPWDLTRSPGGSSGGTAAAVAAGLVPVAIGGDGGGSIRIPAACCGIFGLKPQRGRVSSGPNAHLWWALGTVGPLSRTVRDSALVYDAIRGNAPTDVFTAADPAESFSAAADREPGRLRIGWSAKPVSLGVRPDPVNVQALRDTARLLADLGHDVREIDPAYPDPTAAFVPQFLGGVRAEAELVEDTRALERRTHQTLLMGRWATDKVVRGAIRRGEEVERKANRVFDDVDVLLTPTIACRPPRLGRLDGAGTVRAALRSMPMIAYTALWNVTGNPAASVPVGLGPDGLPLAVQLVGRTGDEGTLLSLSAQVEAAQPFPVPPLG</sequence>
<protein>
    <submittedName>
        <fullName evidence="3">Amidase</fullName>
        <ecNumber evidence="3">3.5.1.4</ecNumber>
    </submittedName>
</protein>
<dbReference type="SUPFAM" id="SSF75304">
    <property type="entry name" value="Amidase signature (AS) enzymes"/>
    <property type="match status" value="1"/>
</dbReference>
<dbReference type="InterPro" id="IPR000120">
    <property type="entry name" value="Amidase"/>
</dbReference>
<evidence type="ECO:0000256" key="1">
    <source>
        <dbReference type="ARBA" id="ARBA00009199"/>
    </source>
</evidence>
<evidence type="ECO:0000313" key="4">
    <source>
        <dbReference type="Proteomes" id="UP001240447"/>
    </source>
</evidence>
<proteinExistence type="inferred from homology"/>
<dbReference type="InterPro" id="IPR036928">
    <property type="entry name" value="AS_sf"/>
</dbReference>
<dbReference type="InterPro" id="IPR020556">
    <property type="entry name" value="Amidase_CS"/>
</dbReference>
<dbReference type="EC" id="3.5.1.4" evidence="3"/>
<dbReference type="InterPro" id="IPR023631">
    <property type="entry name" value="Amidase_dom"/>
</dbReference>
<feature type="domain" description="Amidase" evidence="2">
    <location>
        <begin position="24"/>
        <end position="445"/>
    </location>
</feature>
<keyword evidence="4" id="KW-1185">Reference proteome</keyword>
<reference evidence="3 4" key="1">
    <citation type="submission" date="2023-07" db="EMBL/GenBank/DDBJ databases">
        <title>Sequencing the genomes of 1000 actinobacteria strains.</title>
        <authorList>
            <person name="Klenk H.-P."/>
        </authorList>
    </citation>
    <scope>NUCLEOTIDE SEQUENCE [LARGE SCALE GENOMIC DNA]</scope>
    <source>
        <strain evidence="3 4">GD13</strain>
    </source>
</reference>
<comment type="caution">
    <text evidence="3">The sequence shown here is derived from an EMBL/GenBank/DDBJ whole genome shotgun (WGS) entry which is preliminary data.</text>
</comment>
<dbReference type="NCBIfam" id="NF009119">
    <property type="entry name" value="PRK12470.1"/>
    <property type="match status" value="1"/>
</dbReference>
<dbReference type="EMBL" id="JAUSQM010000001">
    <property type="protein sequence ID" value="MDP9820529.1"/>
    <property type="molecule type" value="Genomic_DNA"/>
</dbReference>
<dbReference type="Pfam" id="PF01425">
    <property type="entry name" value="Amidase"/>
    <property type="match status" value="1"/>
</dbReference>
<keyword evidence="3" id="KW-0378">Hydrolase</keyword>
<dbReference type="PANTHER" id="PTHR11895">
    <property type="entry name" value="TRANSAMIDASE"/>
    <property type="match status" value="1"/>
</dbReference>
<dbReference type="PANTHER" id="PTHR11895:SF7">
    <property type="entry name" value="GLUTAMYL-TRNA(GLN) AMIDOTRANSFERASE SUBUNIT A, MITOCHONDRIAL"/>
    <property type="match status" value="1"/>
</dbReference>
<dbReference type="Proteomes" id="UP001240447">
    <property type="component" value="Unassembled WGS sequence"/>
</dbReference>